<dbReference type="OrthoDB" id="2931607at2"/>
<evidence type="ECO:0000313" key="3">
    <source>
        <dbReference type="Proteomes" id="UP000035996"/>
    </source>
</evidence>
<dbReference type="RefSeq" id="WP_048311551.1">
    <property type="nucleotide sequence ID" value="NZ_CP119526.1"/>
</dbReference>
<gene>
    <name evidence="2" type="ORF">AB986_13035</name>
</gene>
<comment type="caution">
    <text evidence="2">The sequence shown here is derived from an EMBL/GenBank/DDBJ whole genome shotgun (WGS) entry which is preliminary data.</text>
</comment>
<dbReference type="Proteomes" id="UP000035996">
    <property type="component" value="Unassembled WGS sequence"/>
</dbReference>
<dbReference type="InterPro" id="IPR016181">
    <property type="entry name" value="Acyl_CoA_acyltransferase"/>
</dbReference>
<dbReference type="EMBL" id="LELK01000004">
    <property type="protein sequence ID" value="KMM36840.1"/>
    <property type="molecule type" value="Genomic_DNA"/>
</dbReference>
<protein>
    <recommendedName>
        <fullName evidence="1">N-acetyltransferase domain-containing protein</fullName>
    </recommendedName>
</protein>
<dbReference type="Pfam" id="PF00583">
    <property type="entry name" value="Acetyltransf_1"/>
    <property type="match status" value="1"/>
</dbReference>
<organism evidence="2 3">
    <name type="scientific">Guptibacillus hwajinpoensis</name>
    <dbReference type="NCBI Taxonomy" id="208199"/>
    <lineage>
        <taxon>Bacteria</taxon>
        <taxon>Bacillati</taxon>
        <taxon>Bacillota</taxon>
        <taxon>Bacilli</taxon>
        <taxon>Bacillales</taxon>
        <taxon>Guptibacillaceae</taxon>
        <taxon>Guptibacillus</taxon>
    </lineage>
</organism>
<accession>A0A0J6CUT2</accession>
<feature type="domain" description="N-acetyltransferase" evidence="1">
    <location>
        <begin position="1"/>
        <end position="137"/>
    </location>
</feature>
<evidence type="ECO:0000259" key="1">
    <source>
        <dbReference type="PROSITE" id="PS51186"/>
    </source>
</evidence>
<dbReference type="CDD" id="cd04301">
    <property type="entry name" value="NAT_SF"/>
    <property type="match status" value="1"/>
</dbReference>
<dbReference type="SUPFAM" id="SSF55729">
    <property type="entry name" value="Acyl-CoA N-acyltransferases (Nat)"/>
    <property type="match status" value="1"/>
</dbReference>
<reference evidence="2" key="1">
    <citation type="submission" date="2015-06" db="EMBL/GenBank/DDBJ databases">
        <authorList>
            <person name="Liu B."/>
            <person name="Wang J."/>
            <person name="Zhu Y."/>
            <person name="Liu G."/>
            <person name="Chen Q."/>
            <person name="Zheng C."/>
            <person name="Che J."/>
            <person name="Ge C."/>
            <person name="Shi H."/>
            <person name="Pan Z."/>
            <person name="Liu X."/>
        </authorList>
    </citation>
    <scope>NUCLEOTIDE SEQUENCE [LARGE SCALE GENOMIC DNA]</scope>
    <source>
        <strain evidence="2">DSM 16346</strain>
    </source>
</reference>
<dbReference type="InterPro" id="IPR000182">
    <property type="entry name" value="GNAT_dom"/>
</dbReference>
<dbReference type="PROSITE" id="PS51186">
    <property type="entry name" value="GNAT"/>
    <property type="match status" value="1"/>
</dbReference>
<dbReference type="GO" id="GO:0016747">
    <property type="term" value="F:acyltransferase activity, transferring groups other than amino-acyl groups"/>
    <property type="evidence" value="ECO:0007669"/>
    <property type="project" value="InterPro"/>
</dbReference>
<name>A0A0J6CUT2_9BACL</name>
<dbReference type="Gene3D" id="3.40.630.30">
    <property type="match status" value="1"/>
</dbReference>
<dbReference type="AlphaFoldDB" id="A0A0J6CUT2"/>
<keyword evidence="3" id="KW-1185">Reference proteome</keyword>
<sequence length="158" mass="18455">MYIRKRNPKKDDSALISIVLENFEVSANRIQGVLDQSREVLIVCHDDGKIAGFICYRFKINQLILIDYLVLDQNYQGKGITRSLQPAFEDFLVQQEIYFIYALVDEENKQGIESLKKLGFETVYKINSNFIIRKHLKRKVSDSLSVRRLTAPRRLSNR</sequence>
<evidence type="ECO:0000313" key="2">
    <source>
        <dbReference type="EMBL" id="KMM36840.1"/>
    </source>
</evidence>
<proteinExistence type="predicted"/>